<sequence length="158" mass="15972">MAVMNSFGRAISSHITLANSSGSLSGLARSQSNLSTSWLLPMVISTEMGSQAQPVAAEPVRLEGALAQIAHLEDIPCSGKDAVPEKSQASQRAFQKRRAGPLQSSVYEPYVFGPACRGFSGPSVVLAQALGSGAASGPEPGQISAVSAAGSVFVAAAG</sequence>
<reference evidence="2" key="2">
    <citation type="submission" date="2021-01" db="EMBL/GenBank/DDBJ databases">
        <authorList>
            <person name="Schikora-Tamarit M.A."/>
        </authorList>
    </citation>
    <scope>NUCLEOTIDE SEQUENCE</scope>
    <source>
        <strain evidence="2">NCAIM Y.01608</strain>
    </source>
</reference>
<keyword evidence="3" id="KW-1185">Reference proteome</keyword>
<protein>
    <submittedName>
        <fullName evidence="2">Uncharacterized protein</fullName>
    </submittedName>
</protein>
<evidence type="ECO:0000313" key="2">
    <source>
        <dbReference type="EMBL" id="KAH3659253.1"/>
    </source>
</evidence>
<dbReference type="Proteomes" id="UP000788993">
    <property type="component" value="Unassembled WGS sequence"/>
</dbReference>
<feature type="region of interest" description="Disordered" evidence="1">
    <location>
        <begin position="78"/>
        <end position="98"/>
    </location>
</feature>
<dbReference type="AlphaFoldDB" id="A0A9P8SXT8"/>
<accession>A0A9P8SXT8</accession>
<evidence type="ECO:0000313" key="3">
    <source>
        <dbReference type="Proteomes" id="UP000788993"/>
    </source>
</evidence>
<proteinExistence type="predicted"/>
<comment type="caution">
    <text evidence="2">The sequence shown here is derived from an EMBL/GenBank/DDBJ whole genome shotgun (WGS) entry which is preliminary data.</text>
</comment>
<name>A0A9P8SXT8_9ASCO</name>
<dbReference type="EMBL" id="JAEUBD010001540">
    <property type="protein sequence ID" value="KAH3659253.1"/>
    <property type="molecule type" value="Genomic_DNA"/>
</dbReference>
<reference evidence="2" key="1">
    <citation type="journal article" date="2021" name="Open Biol.">
        <title>Shared evolutionary footprints suggest mitochondrial oxidative damage underlies multiple complex I losses in fungi.</title>
        <authorList>
            <person name="Schikora-Tamarit M.A."/>
            <person name="Marcet-Houben M."/>
            <person name="Nosek J."/>
            <person name="Gabaldon T."/>
        </authorList>
    </citation>
    <scope>NUCLEOTIDE SEQUENCE</scope>
    <source>
        <strain evidence="2">NCAIM Y.01608</strain>
    </source>
</reference>
<organism evidence="2 3">
    <name type="scientific">Ogataea polymorpha</name>
    <dbReference type="NCBI Taxonomy" id="460523"/>
    <lineage>
        <taxon>Eukaryota</taxon>
        <taxon>Fungi</taxon>
        <taxon>Dikarya</taxon>
        <taxon>Ascomycota</taxon>
        <taxon>Saccharomycotina</taxon>
        <taxon>Pichiomycetes</taxon>
        <taxon>Pichiales</taxon>
        <taxon>Pichiaceae</taxon>
        <taxon>Ogataea</taxon>
    </lineage>
</organism>
<gene>
    <name evidence="2" type="ORF">OGATHE_006137</name>
</gene>
<evidence type="ECO:0000256" key="1">
    <source>
        <dbReference type="SAM" id="MobiDB-lite"/>
    </source>
</evidence>